<protein>
    <submittedName>
        <fullName evidence="2">Uncharacterized protein</fullName>
    </submittedName>
</protein>
<evidence type="ECO:0000256" key="1">
    <source>
        <dbReference type="SAM" id="MobiDB-lite"/>
    </source>
</evidence>
<feature type="non-terminal residue" evidence="2">
    <location>
        <position position="1"/>
    </location>
</feature>
<dbReference type="EMBL" id="BTRK01000006">
    <property type="protein sequence ID" value="GMR62158.1"/>
    <property type="molecule type" value="Genomic_DNA"/>
</dbReference>
<gene>
    <name evidence="2" type="ORF">PMAYCL1PPCAC_32353</name>
</gene>
<dbReference type="Proteomes" id="UP001328107">
    <property type="component" value="Unassembled WGS sequence"/>
</dbReference>
<proteinExistence type="predicted"/>
<evidence type="ECO:0000313" key="2">
    <source>
        <dbReference type="EMBL" id="GMR62158.1"/>
    </source>
</evidence>
<evidence type="ECO:0000313" key="3">
    <source>
        <dbReference type="Proteomes" id="UP001328107"/>
    </source>
</evidence>
<reference evidence="3" key="1">
    <citation type="submission" date="2022-10" db="EMBL/GenBank/DDBJ databases">
        <title>Genome assembly of Pristionchus species.</title>
        <authorList>
            <person name="Yoshida K."/>
            <person name="Sommer R.J."/>
        </authorList>
    </citation>
    <scope>NUCLEOTIDE SEQUENCE [LARGE SCALE GENOMIC DNA]</scope>
    <source>
        <strain evidence="3">RS5460</strain>
    </source>
</reference>
<sequence>VRCIEMSHPDQTETNSQWVRRLTADGEDAASDVSAFNHESSFVSIDEEGTKEAAANRKNTGSKVIKREAFGGGENQDPSMDPNLPSDESMEVVEDRVEGEQEEEEEEDNLSLITLAVTLPNTPVANEPEPVISLAERLELEAARRLAEVTNLDADVRGLIRSIFLDLVGLTSPETPAADWKNLLAEYALGEEQKRAGDAFVDNEYPRENEEEKKAAHQKLVKEVVKRYMRKEMSKFPARPE</sequence>
<dbReference type="AlphaFoldDB" id="A0AAN5IDD6"/>
<feature type="region of interest" description="Disordered" evidence="1">
    <location>
        <begin position="47"/>
        <end position="108"/>
    </location>
</feature>
<comment type="caution">
    <text evidence="2">The sequence shown here is derived from an EMBL/GenBank/DDBJ whole genome shotgun (WGS) entry which is preliminary data.</text>
</comment>
<name>A0AAN5IDD6_9BILA</name>
<accession>A0AAN5IDD6</accession>
<keyword evidence="3" id="KW-1185">Reference proteome</keyword>
<organism evidence="2 3">
    <name type="scientific">Pristionchus mayeri</name>
    <dbReference type="NCBI Taxonomy" id="1317129"/>
    <lineage>
        <taxon>Eukaryota</taxon>
        <taxon>Metazoa</taxon>
        <taxon>Ecdysozoa</taxon>
        <taxon>Nematoda</taxon>
        <taxon>Chromadorea</taxon>
        <taxon>Rhabditida</taxon>
        <taxon>Rhabditina</taxon>
        <taxon>Diplogasteromorpha</taxon>
        <taxon>Diplogasteroidea</taxon>
        <taxon>Neodiplogasteridae</taxon>
        <taxon>Pristionchus</taxon>
    </lineage>
</organism>